<dbReference type="PANTHER" id="PTHR43512:SF4">
    <property type="entry name" value="TRANSLATION FACTOR GUF1 HOMOLOG, CHLOROPLASTIC"/>
    <property type="match status" value="1"/>
</dbReference>
<dbReference type="GO" id="GO:0003746">
    <property type="term" value="F:translation elongation factor activity"/>
    <property type="evidence" value="ECO:0007669"/>
    <property type="project" value="UniProtKB-UniRule"/>
</dbReference>
<dbReference type="FunFam" id="3.30.70.240:FF:000007">
    <property type="entry name" value="Translation factor GUF1, mitochondrial"/>
    <property type="match status" value="1"/>
</dbReference>
<evidence type="ECO:0000256" key="1">
    <source>
        <dbReference type="ARBA" id="ARBA00005454"/>
    </source>
</evidence>
<organism evidence="14 15">
    <name type="scientific">Caldisericum exile</name>
    <dbReference type="NCBI Taxonomy" id="693075"/>
    <lineage>
        <taxon>Bacteria</taxon>
        <taxon>Pseudomonadati</taxon>
        <taxon>Caldisericota/Cryosericota group</taxon>
        <taxon>Caldisericota</taxon>
        <taxon>Caldisericia</taxon>
        <taxon>Caldisericales</taxon>
        <taxon>Caldisericaceae</taxon>
        <taxon>Caldisericum</taxon>
    </lineage>
</organism>
<keyword evidence="14" id="KW-0251">Elongation factor</keyword>
<dbReference type="NCBIfam" id="TIGR00231">
    <property type="entry name" value="small_GTP"/>
    <property type="match status" value="1"/>
</dbReference>
<dbReference type="InterPro" id="IPR035654">
    <property type="entry name" value="LepA_IV"/>
</dbReference>
<dbReference type="GO" id="GO:0003924">
    <property type="term" value="F:GTPase activity"/>
    <property type="evidence" value="ECO:0007669"/>
    <property type="project" value="UniProtKB-UniRule"/>
</dbReference>
<feature type="binding site" evidence="12">
    <location>
        <begin position="14"/>
        <end position="19"/>
    </location>
    <ligand>
        <name>GTP</name>
        <dbReference type="ChEBI" id="CHEBI:37565"/>
    </ligand>
</feature>
<evidence type="ECO:0000256" key="6">
    <source>
        <dbReference type="ARBA" id="ARBA00023134"/>
    </source>
</evidence>
<comment type="similarity">
    <text evidence="1 12">Belongs to the TRAFAC class translation factor GTPase superfamily. Classic translation factor GTPase family. LepA subfamily.</text>
</comment>
<dbReference type="InterPro" id="IPR035647">
    <property type="entry name" value="EFG_III/V"/>
</dbReference>
<keyword evidence="2 12" id="KW-1003">Cell membrane</keyword>
<dbReference type="InterPro" id="IPR004161">
    <property type="entry name" value="EFTu-like_2"/>
</dbReference>
<comment type="subcellular location">
    <subcellularLocation>
        <location evidence="12">Cell membrane</location>
        <topology evidence="12">Peripheral membrane protein</topology>
        <orientation evidence="12">Cytoplasmic side</orientation>
    </subcellularLocation>
</comment>
<dbReference type="Gene3D" id="3.30.70.870">
    <property type="entry name" value="Elongation Factor G (Translational Gtpase), domain 3"/>
    <property type="match status" value="1"/>
</dbReference>
<evidence type="ECO:0000313" key="15">
    <source>
        <dbReference type="Proteomes" id="UP000236910"/>
    </source>
</evidence>
<keyword evidence="4 12" id="KW-0378">Hydrolase</keyword>
<dbReference type="NCBIfam" id="TIGR01393">
    <property type="entry name" value="lepA"/>
    <property type="match status" value="1"/>
</dbReference>
<dbReference type="InterPro" id="IPR006297">
    <property type="entry name" value="EF-4"/>
</dbReference>
<dbReference type="PROSITE" id="PS51722">
    <property type="entry name" value="G_TR_2"/>
    <property type="match status" value="1"/>
</dbReference>
<evidence type="ECO:0000256" key="11">
    <source>
        <dbReference type="ARBA" id="ARBA00066744"/>
    </source>
</evidence>
<dbReference type="Gene3D" id="3.30.70.240">
    <property type="match status" value="1"/>
</dbReference>
<dbReference type="PRINTS" id="PR00315">
    <property type="entry name" value="ELONGATNFCT"/>
</dbReference>
<reference evidence="14 15" key="1">
    <citation type="submission" date="2018-01" db="EMBL/GenBank/DDBJ databases">
        <title>Metagenomic assembled genomes from two thermal pools in the Uzon Caldera, Kamchatka, Russia.</title>
        <authorList>
            <person name="Wilkins L."/>
            <person name="Ettinger C."/>
        </authorList>
    </citation>
    <scope>NUCLEOTIDE SEQUENCE [LARGE SCALE GENOMIC DNA]</scope>
    <source>
        <strain evidence="14">ARK-10</strain>
    </source>
</reference>
<dbReference type="InterPro" id="IPR000640">
    <property type="entry name" value="EFG_V-like"/>
</dbReference>
<keyword evidence="6 12" id="KW-0342">GTP-binding</keyword>
<dbReference type="InterPro" id="IPR013842">
    <property type="entry name" value="LepA_CTD"/>
</dbReference>
<dbReference type="SUPFAM" id="SSF54980">
    <property type="entry name" value="EF-G C-terminal domain-like"/>
    <property type="match status" value="2"/>
</dbReference>
<dbReference type="Pfam" id="PF06421">
    <property type="entry name" value="LepA_C"/>
    <property type="match status" value="1"/>
</dbReference>
<dbReference type="InterPro" id="IPR038363">
    <property type="entry name" value="LepA_C_sf"/>
</dbReference>
<evidence type="ECO:0000256" key="10">
    <source>
        <dbReference type="ARBA" id="ARBA00061052"/>
    </source>
</evidence>
<evidence type="ECO:0000256" key="9">
    <source>
        <dbReference type="ARBA" id="ARBA00057626"/>
    </source>
</evidence>
<dbReference type="FunFam" id="2.40.30.10:FF:000015">
    <property type="entry name" value="Translation factor GUF1, mitochondrial"/>
    <property type="match status" value="1"/>
</dbReference>
<feature type="binding site" evidence="12">
    <location>
        <begin position="127"/>
        <end position="130"/>
    </location>
    <ligand>
        <name>GTP</name>
        <dbReference type="ChEBI" id="CHEBI:37565"/>
    </ligand>
</feature>
<protein>
    <recommendedName>
        <fullName evidence="11 12">Elongation factor 4</fullName>
        <shortName evidence="12">EF-4</shortName>
        <ecNumber evidence="11 12">3.6.5.n1</ecNumber>
    </recommendedName>
    <alternativeName>
        <fullName evidence="12">Ribosomal back-translocase LepA</fullName>
    </alternativeName>
</protein>
<dbReference type="HAMAP" id="MF_00071">
    <property type="entry name" value="LepA"/>
    <property type="match status" value="1"/>
</dbReference>
<dbReference type="GO" id="GO:0043022">
    <property type="term" value="F:ribosome binding"/>
    <property type="evidence" value="ECO:0007669"/>
    <property type="project" value="UniProtKB-UniRule"/>
</dbReference>
<keyword evidence="5 12" id="KW-0648">Protein biosynthesis</keyword>
<dbReference type="EMBL" id="PNIX01000056">
    <property type="protein sequence ID" value="PMP83922.1"/>
    <property type="molecule type" value="Genomic_DNA"/>
</dbReference>
<dbReference type="FunFam" id="3.30.70.2570:FF:000001">
    <property type="entry name" value="Translation factor GUF1, mitochondrial"/>
    <property type="match status" value="1"/>
</dbReference>
<evidence type="ECO:0000256" key="8">
    <source>
        <dbReference type="ARBA" id="ARBA00050293"/>
    </source>
</evidence>
<evidence type="ECO:0000313" key="14">
    <source>
        <dbReference type="EMBL" id="PMP83922.1"/>
    </source>
</evidence>
<dbReference type="EC" id="3.6.5.n1" evidence="11 12"/>
<dbReference type="InterPro" id="IPR005225">
    <property type="entry name" value="Small_GTP-bd"/>
</dbReference>
<dbReference type="FunFam" id="3.40.50.300:FF:000078">
    <property type="entry name" value="Elongation factor 4"/>
    <property type="match status" value="1"/>
</dbReference>
<dbReference type="GO" id="GO:0045727">
    <property type="term" value="P:positive regulation of translation"/>
    <property type="evidence" value="ECO:0007669"/>
    <property type="project" value="UniProtKB-UniRule"/>
</dbReference>
<keyword evidence="3 12" id="KW-0547">Nucleotide-binding</keyword>
<dbReference type="CDD" id="cd03709">
    <property type="entry name" value="lepA_C"/>
    <property type="match status" value="1"/>
</dbReference>
<dbReference type="FunFam" id="3.30.70.870:FF:000004">
    <property type="entry name" value="Translation factor GUF1, mitochondrial"/>
    <property type="match status" value="1"/>
</dbReference>
<evidence type="ECO:0000256" key="3">
    <source>
        <dbReference type="ARBA" id="ARBA00022741"/>
    </source>
</evidence>
<comment type="catalytic activity">
    <reaction evidence="8 12">
        <text>GTP + H2O = GDP + phosphate + H(+)</text>
        <dbReference type="Rhea" id="RHEA:19669"/>
        <dbReference type="ChEBI" id="CHEBI:15377"/>
        <dbReference type="ChEBI" id="CHEBI:15378"/>
        <dbReference type="ChEBI" id="CHEBI:37565"/>
        <dbReference type="ChEBI" id="CHEBI:43474"/>
        <dbReference type="ChEBI" id="CHEBI:58189"/>
        <dbReference type="EC" id="3.6.5.n1"/>
    </reaction>
</comment>
<dbReference type="SMART" id="SM00838">
    <property type="entry name" value="EFG_C"/>
    <property type="match status" value="1"/>
</dbReference>
<dbReference type="GO" id="GO:0005525">
    <property type="term" value="F:GTP binding"/>
    <property type="evidence" value="ECO:0007669"/>
    <property type="project" value="UniProtKB-UniRule"/>
</dbReference>
<comment type="function">
    <text evidence="9 12">Required for accurate and efficient protein synthesis under certain stress conditions. May act as a fidelity factor of the translation reaction, by catalyzing a one-codon backward translocation of tRNAs on improperly translocated ribosomes. Back-translocation proceeds from a post-translocation (POST) complex to a pre-translocation (PRE) complex, thus giving elongation factor G a second chance to translocate the tRNAs correctly. Binds to ribosomes in a GTP-dependent manner.</text>
</comment>
<dbReference type="Gene3D" id="3.30.70.2570">
    <property type="entry name" value="Elongation factor 4, C-terminal domain"/>
    <property type="match status" value="1"/>
</dbReference>
<dbReference type="Pfam" id="PF00679">
    <property type="entry name" value="EFG_C"/>
    <property type="match status" value="1"/>
</dbReference>
<dbReference type="CDD" id="cd03699">
    <property type="entry name" value="EF4_II"/>
    <property type="match status" value="1"/>
</dbReference>
<evidence type="ECO:0000259" key="13">
    <source>
        <dbReference type="PROSITE" id="PS51722"/>
    </source>
</evidence>
<dbReference type="Pfam" id="PF03144">
    <property type="entry name" value="GTP_EFTU_D2"/>
    <property type="match status" value="1"/>
</dbReference>
<dbReference type="GO" id="GO:0005886">
    <property type="term" value="C:plasma membrane"/>
    <property type="evidence" value="ECO:0007669"/>
    <property type="project" value="UniProtKB-SubCell"/>
</dbReference>
<gene>
    <name evidence="12" type="primary">lepA</name>
    <name evidence="14" type="ORF">C0175_00975</name>
</gene>
<comment type="similarity">
    <text evidence="10">Belongs to the GTP-binding elongation factor family. LepA subfamily.</text>
</comment>
<dbReference type="CDD" id="cd01890">
    <property type="entry name" value="LepA"/>
    <property type="match status" value="1"/>
</dbReference>
<comment type="caution">
    <text evidence="14">The sequence shown here is derived from an EMBL/GenBank/DDBJ whole genome shotgun (WGS) entry which is preliminary data.</text>
</comment>
<dbReference type="SUPFAM" id="SSF52540">
    <property type="entry name" value="P-loop containing nucleoside triphosphate hydrolases"/>
    <property type="match status" value="1"/>
</dbReference>
<feature type="domain" description="Tr-type G" evidence="13">
    <location>
        <begin position="2"/>
        <end position="180"/>
    </location>
</feature>
<accession>A0A2J6X966</accession>
<proteinExistence type="inferred from homology"/>
<dbReference type="AlphaFoldDB" id="A0A2J6X966"/>
<evidence type="ECO:0000256" key="2">
    <source>
        <dbReference type="ARBA" id="ARBA00022475"/>
    </source>
</evidence>
<evidence type="ECO:0000256" key="4">
    <source>
        <dbReference type="ARBA" id="ARBA00022801"/>
    </source>
</evidence>
<dbReference type="Gene3D" id="3.40.50.300">
    <property type="entry name" value="P-loop containing nucleotide triphosphate hydrolases"/>
    <property type="match status" value="1"/>
</dbReference>
<dbReference type="InterPro" id="IPR027417">
    <property type="entry name" value="P-loop_NTPase"/>
</dbReference>
<dbReference type="Gene3D" id="2.40.30.10">
    <property type="entry name" value="Translation factors"/>
    <property type="match status" value="1"/>
</dbReference>
<evidence type="ECO:0000256" key="7">
    <source>
        <dbReference type="ARBA" id="ARBA00023136"/>
    </source>
</evidence>
<name>A0A2J6X966_9BACT</name>
<sequence length="598" mass="67403">MDKIRNFSIIAHIDHGKSTLADRFLEKGGLVVKGEQILDSMVLERDRGITIRAHPVSLDIEVEGNKYLFNLIDTPGHVDFSYEVSRSLKACEGAILLVDATQGVEAQTIANTYLALENDLIIIPVINKIDVKDADIEGTAKEIVDILGFKEDEILKISAKTGEGVDDLIKAIIERIPGPQGDPNAPLKALVFDSHFDTYKGVVVYVRIKDGTIKKGDRIRFMSNGKEFEVEEVGIFRLKMEQTDMLSAGSVGYFTALIRDPLDVQIGDTVTHSENPTKEPVPGFRKNVPMVFAGIFPLNTNEFEELKKSLEKLHLNDPAFTFEPESSEALGFGFRCGFSGLLHMEITIERLRIEFGQEIIATIPNVEYEVVLRDGRTITIDNPAKFPDPSNILEIREPIVDASIMIPPDYIGNVMDLITTRRAVYKEMLYPEEKRVIIRFEVPLQEIITDFFDTLKSVTRGYGTLDYEFVGFRKADIVKVDILINKKPVDALSFMAHEDKAYYIARSMLEKMRKVIPRQMFEVSLQAAIGSKIIAKERIVPYRKDVLAKCYGGDVTRKRKLLEKQKEGKKKMKMVGNVEIPQEAFFSILSVKSGEKEE</sequence>
<dbReference type="InterPro" id="IPR000795">
    <property type="entry name" value="T_Tr_GTP-bd_dom"/>
</dbReference>
<dbReference type="Pfam" id="PF00009">
    <property type="entry name" value="GTP_EFTU"/>
    <property type="match status" value="1"/>
</dbReference>
<keyword evidence="7 12" id="KW-0472">Membrane</keyword>
<dbReference type="Proteomes" id="UP000236910">
    <property type="component" value="Unassembled WGS sequence"/>
</dbReference>
<dbReference type="CDD" id="cd16260">
    <property type="entry name" value="EF4_III"/>
    <property type="match status" value="1"/>
</dbReference>
<evidence type="ECO:0000256" key="12">
    <source>
        <dbReference type="HAMAP-Rule" id="MF_00071"/>
    </source>
</evidence>
<dbReference type="PANTHER" id="PTHR43512">
    <property type="entry name" value="TRANSLATION FACTOR GUF1-RELATED"/>
    <property type="match status" value="1"/>
</dbReference>
<evidence type="ECO:0000256" key="5">
    <source>
        <dbReference type="ARBA" id="ARBA00022917"/>
    </source>
</evidence>